<dbReference type="Pfam" id="PF00270">
    <property type="entry name" value="DEAD"/>
    <property type="match status" value="1"/>
</dbReference>
<dbReference type="GO" id="GO:0005524">
    <property type="term" value="F:ATP binding"/>
    <property type="evidence" value="ECO:0007669"/>
    <property type="project" value="UniProtKB-KW"/>
</dbReference>
<dbReference type="SUPFAM" id="SSF52540">
    <property type="entry name" value="P-loop containing nucleoside triphosphate hydrolases"/>
    <property type="match status" value="2"/>
</dbReference>
<dbReference type="SMART" id="SM00490">
    <property type="entry name" value="HELICc"/>
    <property type="match status" value="1"/>
</dbReference>
<dbReference type="Proteomes" id="UP000177140">
    <property type="component" value="Unassembled WGS sequence"/>
</dbReference>
<dbReference type="AlphaFoldDB" id="A0A1G2QRH6"/>
<keyword evidence="7" id="KW-0234">DNA repair</keyword>
<sequence length="746" mass="83875">MSPDTLIEKIARLNPLHKEALGRIGYKTVRDLLFHLPNRYAFAGQFKKIADLAVGEEAVISARVIKTEIKKAHFKKIPMATATVEDETGKIKIVWFHQAFLAKKLQEGIYYQFSGKVTERNNEKYLANPIIGTGGGSWYDKKQSVFADNGSGFVDGSLIPVYPETKGLTSGWFYHQIQKLLTEDLLDQLVDPLPEKILKQFNLPTLKTALVWVHTPHRENDALAARKRFAFEEVFFLQLERLIGRREYQSNPSFKLEVNKNGLKKFFARFPFAMTTAQNRTIAEILADFIKNKPMTRLIEGDVGSGKTAVAAAAAFAAVSAGYEVAYMAPTEILARQHFESFIKYFEYLGIQVGLMTGSECRKFPSKISPQEHTHISRPTLLKWVASGQIPIVVGTHSLIQKSVKFKNLALVIIDEQHRFGVYQRAALVRRSNADKTPINVPVPHLLSMTATPIPRTLALTIYGDLDLSLLDEMPAGRKPIITAIIAPDKRDQAYEQIREQLRAGRQAYVICPRIEDTQTDADKTQTHLPKFCKTKLGQANAEKILRWSATEVKSVKTEAERLQREIFPEYTVGLVHSKLKPKDKEEVMADFTDHKIDILVATSVIEVGVNVQNATVIVIEGAERFGLAQLHQLRGRVIRSNHQAYCFVFSEAKSAVSMDRLKALVKAKNGFELAELDLSLRGAGSLSGEKQWGLSDLGMEALKNIKMVELARTEAQNIIATDPELKNYPLLRQHLSNKKKDTHFE</sequence>
<organism evidence="11 12">
    <name type="scientific">Candidatus Vogelbacteria bacterium RIFOXYD2_FULL_44_9</name>
    <dbReference type="NCBI Taxonomy" id="1802441"/>
    <lineage>
        <taxon>Bacteria</taxon>
        <taxon>Candidatus Vogeliibacteriota</taxon>
    </lineage>
</organism>
<evidence type="ECO:0000259" key="10">
    <source>
        <dbReference type="PROSITE" id="PS51194"/>
    </source>
</evidence>
<dbReference type="GO" id="GO:0006281">
    <property type="term" value="P:DNA repair"/>
    <property type="evidence" value="ECO:0007669"/>
    <property type="project" value="UniProtKB-KW"/>
</dbReference>
<dbReference type="InterPro" id="IPR001650">
    <property type="entry name" value="Helicase_C-like"/>
</dbReference>
<evidence type="ECO:0000313" key="12">
    <source>
        <dbReference type="Proteomes" id="UP000177140"/>
    </source>
</evidence>
<keyword evidence="3" id="KW-0378">Hydrolase</keyword>
<evidence type="ECO:0000256" key="5">
    <source>
        <dbReference type="ARBA" id="ARBA00022840"/>
    </source>
</evidence>
<feature type="domain" description="Helicase ATP-binding" evidence="9">
    <location>
        <begin position="288"/>
        <end position="471"/>
    </location>
</feature>
<dbReference type="GO" id="GO:0016787">
    <property type="term" value="F:hydrolase activity"/>
    <property type="evidence" value="ECO:0007669"/>
    <property type="project" value="UniProtKB-KW"/>
</dbReference>
<dbReference type="Gene3D" id="3.40.50.300">
    <property type="entry name" value="P-loop containing nucleotide triphosphate hydrolases"/>
    <property type="match status" value="2"/>
</dbReference>
<dbReference type="GO" id="GO:0003678">
    <property type="term" value="F:DNA helicase activity"/>
    <property type="evidence" value="ECO:0007669"/>
    <property type="project" value="TreeGrafter"/>
</dbReference>
<reference evidence="11 12" key="1">
    <citation type="journal article" date="2016" name="Nat. Commun.">
        <title>Thousands of microbial genomes shed light on interconnected biogeochemical processes in an aquifer system.</title>
        <authorList>
            <person name="Anantharaman K."/>
            <person name="Brown C.T."/>
            <person name="Hug L.A."/>
            <person name="Sharon I."/>
            <person name="Castelle C.J."/>
            <person name="Probst A.J."/>
            <person name="Thomas B.C."/>
            <person name="Singh A."/>
            <person name="Wilkins M.J."/>
            <person name="Karaoz U."/>
            <person name="Brodie E.L."/>
            <person name="Williams K.H."/>
            <person name="Hubbard S.S."/>
            <person name="Banfield J.F."/>
        </authorList>
    </citation>
    <scope>NUCLEOTIDE SEQUENCE [LARGE SCALE GENOMIC DNA]</scope>
</reference>
<dbReference type="CDD" id="cd04488">
    <property type="entry name" value="RecG_wedge_OBF"/>
    <property type="match status" value="1"/>
</dbReference>
<dbReference type="PROSITE" id="PS51194">
    <property type="entry name" value="HELICASE_CTER"/>
    <property type="match status" value="1"/>
</dbReference>
<dbReference type="SMART" id="SM00487">
    <property type="entry name" value="DEXDc"/>
    <property type="match status" value="1"/>
</dbReference>
<dbReference type="InterPro" id="IPR012340">
    <property type="entry name" value="NA-bd_OB-fold"/>
</dbReference>
<feature type="domain" description="Helicase C-terminal" evidence="10">
    <location>
        <begin position="536"/>
        <end position="680"/>
    </location>
</feature>
<evidence type="ECO:0000256" key="8">
    <source>
        <dbReference type="ARBA" id="ARBA00049819"/>
    </source>
</evidence>
<dbReference type="PROSITE" id="PS51192">
    <property type="entry name" value="HELICASE_ATP_BIND_1"/>
    <property type="match status" value="1"/>
</dbReference>
<name>A0A1G2QRH6_9BACT</name>
<dbReference type="InterPro" id="IPR014001">
    <property type="entry name" value="Helicase_ATP-bd"/>
</dbReference>
<accession>A0A1G2QRH6</accession>
<evidence type="ECO:0000256" key="4">
    <source>
        <dbReference type="ARBA" id="ARBA00022806"/>
    </source>
</evidence>
<dbReference type="PANTHER" id="PTHR47964">
    <property type="entry name" value="ATP-DEPENDENT DNA HELICASE HOMOLOG RECG, CHLOROPLASTIC"/>
    <property type="match status" value="1"/>
</dbReference>
<dbReference type="EMBL" id="MHTM01000011">
    <property type="protein sequence ID" value="OHA62521.1"/>
    <property type="molecule type" value="Genomic_DNA"/>
</dbReference>
<dbReference type="InterPro" id="IPR027417">
    <property type="entry name" value="P-loop_NTPase"/>
</dbReference>
<dbReference type="InterPro" id="IPR033454">
    <property type="entry name" value="RecG_wedge"/>
</dbReference>
<evidence type="ECO:0000256" key="3">
    <source>
        <dbReference type="ARBA" id="ARBA00022801"/>
    </source>
</evidence>
<dbReference type="PANTHER" id="PTHR47964:SF1">
    <property type="entry name" value="ATP-DEPENDENT DNA HELICASE HOMOLOG RECG, CHLOROPLASTIC"/>
    <property type="match status" value="1"/>
</dbReference>
<evidence type="ECO:0000259" key="9">
    <source>
        <dbReference type="PROSITE" id="PS51192"/>
    </source>
</evidence>
<comment type="caution">
    <text evidence="11">The sequence shown here is derived from an EMBL/GenBank/DDBJ whole genome shotgun (WGS) entry which is preliminary data.</text>
</comment>
<dbReference type="InterPro" id="IPR047112">
    <property type="entry name" value="RecG/Mfd"/>
</dbReference>
<dbReference type="GO" id="GO:0003677">
    <property type="term" value="F:DNA binding"/>
    <property type="evidence" value="ECO:0007669"/>
    <property type="project" value="UniProtKB-KW"/>
</dbReference>
<evidence type="ECO:0000256" key="7">
    <source>
        <dbReference type="ARBA" id="ARBA00023204"/>
    </source>
</evidence>
<dbReference type="InterPro" id="IPR045562">
    <property type="entry name" value="RecG_dom3_C"/>
</dbReference>
<dbReference type="InterPro" id="IPR011545">
    <property type="entry name" value="DEAD/DEAH_box_helicase_dom"/>
</dbReference>
<evidence type="ECO:0000256" key="2">
    <source>
        <dbReference type="ARBA" id="ARBA00022763"/>
    </source>
</evidence>
<keyword evidence="1" id="KW-0547">Nucleotide-binding</keyword>
<keyword evidence="5" id="KW-0067">ATP-binding</keyword>
<evidence type="ECO:0000313" key="11">
    <source>
        <dbReference type="EMBL" id="OHA62521.1"/>
    </source>
</evidence>
<keyword evidence="6" id="KW-0238">DNA-binding</keyword>
<dbReference type="Pfam" id="PF19833">
    <property type="entry name" value="RecG_dom3_C"/>
    <property type="match status" value="1"/>
</dbReference>
<proteinExistence type="predicted"/>
<dbReference type="Pfam" id="PF00271">
    <property type="entry name" value="Helicase_C"/>
    <property type="match status" value="1"/>
</dbReference>
<evidence type="ECO:0000256" key="1">
    <source>
        <dbReference type="ARBA" id="ARBA00022741"/>
    </source>
</evidence>
<dbReference type="Pfam" id="PF17191">
    <property type="entry name" value="RecG_wedge"/>
    <property type="match status" value="1"/>
</dbReference>
<dbReference type="SUPFAM" id="SSF50249">
    <property type="entry name" value="Nucleic acid-binding proteins"/>
    <property type="match status" value="1"/>
</dbReference>
<gene>
    <name evidence="11" type="ORF">A2556_00565</name>
</gene>
<keyword evidence="4" id="KW-0347">Helicase</keyword>
<protein>
    <recommendedName>
        <fullName evidence="8">Probable DNA 3'-5' helicase RecG</fullName>
    </recommendedName>
</protein>
<evidence type="ECO:0000256" key="6">
    <source>
        <dbReference type="ARBA" id="ARBA00023125"/>
    </source>
</evidence>
<keyword evidence="2" id="KW-0227">DNA damage</keyword>
<dbReference type="Gene3D" id="2.40.50.140">
    <property type="entry name" value="Nucleic acid-binding proteins"/>
    <property type="match status" value="1"/>
</dbReference>